<dbReference type="PANTHER" id="PTHR16861">
    <property type="entry name" value="GLYCOPROTEIN 38"/>
    <property type="match status" value="1"/>
</dbReference>
<keyword evidence="2" id="KW-0472">Membrane</keyword>
<accession>A0A2K1R1M4</accession>
<evidence type="ECO:0000313" key="4">
    <source>
        <dbReference type="EMBL" id="PNS21187.1"/>
    </source>
</evidence>
<dbReference type="STRING" id="2082308.A0A2K1R1M4"/>
<feature type="region of interest" description="Disordered" evidence="1">
    <location>
        <begin position="177"/>
        <end position="206"/>
    </location>
</feature>
<dbReference type="PANTHER" id="PTHR16861:SF9">
    <property type="entry name" value="CELL WALL INTEGRITY AND STRESS RESPONSE COMPONENT 1"/>
    <property type="match status" value="1"/>
</dbReference>
<evidence type="ECO:0000313" key="5">
    <source>
        <dbReference type="Proteomes" id="UP000243797"/>
    </source>
</evidence>
<sequence>MVLLILWPLILLSSLALGQQVDSVQGDWIAPSLPDQSTTIRAGDDFQLQWSPDIVRWFPRFAPSANLTQVRLYVIGTYQAQFIHLVAPFVDLTSQQSIRWTVNVPEDELAQTKYWGFSFVPQNVTYSGAGGEQVSSPMVIIEGSTTNTSSIAPTSTMSSAMQSSTLSSAMQSSTLSSVTQTSTMSSAATGSDVPAPTATTLPAPPAATSRLSGGAIAGVAVGSAAGVALVAVAAWLLWRRRKNRAQSALTRESKDGSIYAHYSSAPPPFVAAEMDGASRPPVELPPSSPHELPGTGVDVKHRI</sequence>
<keyword evidence="5" id="KW-1185">Reference proteome</keyword>
<keyword evidence="2" id="KW-1133">Transmembrane helix</keyword>
<dbReference type="OrthoDB" id="4500576at2759"/>
<evidence type="ECO:0000256" key="1">
    <source>
        <dbReference type="SAM" id="MobiDB-lite"/>
    </source>
</evidence>
<feature type="transmembrane region" description="Helical" evidence="2">
    <location>
        <begin position="215"/>
        <end position="238"/>
    </location>
</feature>
<feature type="signal peptide" evidence="3">
    <location>
        <begin position="1"/>
        <end position="18"/>
    </location>
</feature>
<keyword evidence="3" id="KW-0732">Signal</keyword>
<evidence type="ECO:0000256" key="2">
    <source>
        <dbReference type="SAM" id="Phobius"/>
    </source>
</evidence>
<gene>
    <name evidence="4" type="ORF">CAC42_3525</name>
</gene>
<dbReference type="AlphaFoldDB" id="A0A2K1R1M4"/>
<reference evidence="4 5" key="1">
    <citation type="submission" date="2017-06" db="EMBL/GenBank/DDBJ databases">
        <title>Draft genome sequence of a variant of Elsinoe murrayae.</title>
        <authorList>
            <person name="Cheng Q."/>
        </authorList>
    </citation>
    <scope>NUCLEOTIDE SEQUENCE [LARGE SCALE GENOMIC DNA]</scope>
    <source>
        <strain evidence="4 5">CQ-2017a</strain>
    </source>
</reference>
<name>A0A2K1R1M4_9PEZI</name>
<dbReference type="EMBL" id="NKHZ01000012">
    <property type="protein sequence ID" value="PNS21187.1"/>
    <property type="molecule type" value="Genomic_DNA"/>
</dbReference>
<organism evidence="4 5">
    <name type="scientific">Sphaceloma murrayae</name>
    <dbReference type="NCBI Taxonomy" id="2082308"/>
    <lineage>
        <taxon>Eukaryota</taxon>
        <taxon>Fungi</taxon>
        <taxon>Dikarya</taxon>
        <taxon>Ascomycota</taxon>
        <taxon>Pezizomycotina</taxon>
        <taxon>Dothideomycetes</taxon>
        <taxon>Dothideomycetidae</taxon>
        <taxon>Myriangiales</taxon>
        <taxon>Elsinoaceae</taxon>
        <taxon>Sphaceloma</taxon>
    </lineage>
</organism>
<keyword evidence="2" id="KW-0812">Transmembrane</keyword>
<feature type="region of interest" description="Disordered" evidence="1">
    <location>
        <begin position="270"/>
        <end position="303"/>
    </location>
</feature>
<feature type="compositionally biased region" description="Low complexity" evidence="1">
    <location>
        <begin position="177"/>
        <end position="201"/>
    </location>
</feature>
<feature type="chain" id="PRO_5014365629" evidence="3">
    <location>
        <begin position="19"/>
        <end position="303"/>
    </location>
</feature>
<comment type="caution">
    <text evidence="4">The sequence shown here is derived from an EMBL/GenBank/DDBJ whole genome shotgun (WGS) entry which is preliminary data.</text>
</comment>
<dbReference type="Proteomes" id="UP000243797">
    <property type="component" value="Unassembled WGS sequence"/>
</dbReference>
<dbReference type="InParanoid" id="A0A2K1R1M4"/>
<evidence type="ECO:0000256" key="3">
    <source>
        <dbReference type="SAM" id="SignalP"/>
    </source>
</evidence>
<protein>
    <submittedName>
        <fullName evidence="4">Uncharacterized protein</fullName>
    </submittedName>
</protein>
<proteinExistence type="predicted"/>